<dbReference type="Proteomes" id="UP001172386">
    <property type="component" value="Unassembled WGS sequence"/>
</dbReference>
<proteinExistence type="predicted"/>
<evidence type="ECO:0000313" key="1">
    <source>
        <dbReference type="EMBL" id="KAJ9653115.1"/>
    </source>
</evidence>
<reference evidence="1" key="1">
    <citation type="submission" date="2022-10" db="EMBL/GenBank/DDBJ databases">
        <title>Culturing micro-colonial fungi from biological soil crusts in the Mojave desert and describing Neophaeococcomyces mojavensis, and introducing the new genera and species Taxawa tesnikishii.</title>
        <authorList>
            <person name="Kurbessoian T."/>
            <person name="Stajich J.E."/>
        </authorList>
    </citation>
    <scope>NUCLEOTIDE SEQUENCE</scope>
    <source>
        <strain evidence="1">JES_112</strain>
    </source>
</reference>
<keyword evidence="2" id="KW-1185">Reference proteome</keyword>
<evidence type="ECO:0000313" key="2">
    <source>
        <dbReference type="Proteomes" id="UP001172386"/>
    </source>
</evidence>
<sequence>MITFSGQISFLHLMPLDWNNTNPSLIDNAAIAIIRLPAQVNVTDLRYGGAILINPGGPGESGVLQALNSAQSFQTIFDAAYINGSDSYLSNNTDAKYFDIIGFDPRGVNNSTPFVSCFATESEYLSWSLQTQNQLGTPEGPYDLLWQQNVALNNECFVDPMITPNGTLITDFITTASTARDMVEIIERHGEWREQQTTDSEDQQRIAWQKGEEPILYYGVSYGTILGATLATMQPHRVNRMILDGVASSSQYYAGNFTTDNVDRDATFELFFEYCALAGPENCTMWAGNSSDATKQVLVDISNNLTRNGPLAVAGQDGVGATVITLSALKNIVGSPQFLYAPLTGFPTFANVVGPLYVGNGTFLAQALYSPLPPIPLNDTIDPYDPSTGPNYFAPQLLQGTATSALVGSDSTTRRTEEQYKAVWDELRNVSTWNGDHLATLYMFISSWPGAPKWRYGDTQPIASNVTANPILFASNVIDPATSLASAREMNAAFAGSGLLLNDGEGHTTAVAPSLCVVKKFREYFQTGKLPFGLDETCLPYVRPFLGEAGPRTAPFNPEGASLEDLALFNASLSYTG</sequence>
<comment type="caution">
    <text evidence="1">The sequence shown here is derived from an EMBL/GenBank/DDBJ whole genome shotgun (WGS) entry which is preliminary data.</text>
</comment>
<organism evidence="1 2">
    <name type="scientific">Neophaeococcomyces mojaviensis</name>
    <dbReference type="NCBI Taxonomy" id="3383035"/>
    <lineage>
        <taxon>Eukaryota</taxon>
        <taxon>Fungi</taxon>
        <taxon>Dikarya</taxon>
        <taxon>Ascomycota</taxon>
        <taxon>Pezizomycotina</taxon>
        <taxon>Eurotiomycetes</taxon>
        <taxon>Chaetothyriomycetidae</taxon>
        <taxon>Chaetothyriales</taxon>
        <taxon>Chaetothyriales incertae sedis</taxon>
        <taxon>Neophaeococcomyces</taxon>
    </lineage>
</organism>
<dbReference type="EMBL" id="JAPDRQ010000166">
    <property type="protein sequence ID" value="KAJ9653115.1"/>
    <property type="molecule type" value="Genomic_DNA"/>
</dbReference>
<name>A0ACC2ZZU5_9EURO</name>
<gene>
    <name evidence="1" type="ORF">H2198_007665</name>
</gene>
<protein>
    <submittedName>
        <fullName evidence="1">Uncharacterized protein</fullName>
    </submittedName>
</protein>
<accession>A0ACC2ZZU5</accession>